<feature type="transmembrane region" description="Helical" evidence="1">
    <location>
        <begin position="144"/>
        <end position="170"/>
    </location>
</feature>
<dbReference type="Proteomes" id="UP000029661">
    <property type="component" value="Chromosome"/>
</dbReference>
<feature type="transmembrane region" description="Helical" evidence="1">
    <location>
        <begin position="264"/>
        <end position="283"/>
    </location>
</feature>
<gene>
    <name evidence="2" type="ORF">BRM9_1526</name>
</gene>
<name>A0A089ZGQ8_METFO</name>
<dbReference type="KEGG" id="mfc:BRM9_1526"/>
<dbReference type="EMBL" id="CP006933">
    <property type="protein sequence ID" value="AIS32340.1"/>
    <property type="molecule type" value="Genomic_DNA"/>
</dbReference>
<accession>A0A089ZGQ8</accession>
<feature type="transmembrane region" description="Helical" evidence="1">
    <location>
        <begin position="112"/>
        <end position="132"/>
    </location>
</feature>
<organism evidence="2 3">
    <name type="scientific">Methanobacterium formicicum</name>
    <dbReference type="NCBI Taxonomy" id="2162"/>
    <lineage>
        <taxon>Archaea</taxon>
        <taxon>Methanobacteriati</taxon>
        <taxon>Methanobacteriota</taxon>
        <taxon>Methanomada group</taxon>
        <taxon>Methanobacteria</taxon>
        <taxon>Methanobacteriales</taxon>
        <taxon>Methanobacteriaceae</taxon>
        <taxon>Methanobacterium</taxon>
    </lineage>
</organism>
<dbReference type="GeneID" id="24792692"/>
<evidence type="ECO:0000313" key="3">
    <source>
        <dbReference type="Proteomes" id="UP000029661"/>
    </source>
</evidence>
<protein>
    <submittedName>
        <fullName evidence="2">Uncharacterized protein</fullName>
    </submittedName>
</protein>
<evidence type="ECO:0000313" key="2">
    <source>
        <dbReference type="EMBL" id="AIS32340.1"/>
    </source>
</evidence>
<evidence type="ECO:0000256" key="1">
    <source>
        <dbReference type="SAM" id="Phobius"/>
    </source>
</evidence>
<feature type="transmembrane region" description="Helical" evidence="1">
    <location>
        <begin position="84"/>
        <end position="106"/>
    </location>
</feature>
<feature type="transmembrane region" description="Helical" evidence="1">
    <location>
        <begin position="388"/>
        <end position="408"/>
    </location>
</feature>
<keyword evidence="1" id="KW-1133">Transmembrane helix</keyword>
<feature type="transmembrane region" description="Helical" evidence="1">
    <location>
        <begin position="176"/>
        <end position="196"/>
    </location>
</feature>
<proteinExistence type="predicted"/>
<dbReference type="RefSeq" id="WP_197050471.1">
    <property type="nucleotide sequence ID" value="NZ_CP006933.1"/>
</dbReference>
<reference evidence="2 3" key="1">
    <citation type="submission" date="2013-12" db="EMBL/GenBank/DDBJ databases">
        <title>The complete genome sequence of Methanobacterium sp. BRM9.</title>
        <authorList>
            <consortium name="Pastoral Greenhouse Gas Research Consortium"/>
            <person name="Kelly W.J."/>
            <person name="Leahy S.C."/>
            <person name="Perry R."/>
            <person name="Li D."/>
            <person name="Altermann E."/>
            <person name="Lambie S.C."/>
            <person name="Attwood G.T."/>
        </authorList>
    </citation>
    <scope>NUCLEOTIDE SEQUENCE [LARGE SCALE GENOMIC DNA]</scope>
    <source>
        <strain evidence="2 3">BRM9</strain>
    </source>
</reference>
<keyword evidence="1" id="KW-0812">Transmembrane</keyword>
<feature type="transmembrane region" description="Helical" evidence="1">
    <location>
        <begin position="361"/>
        <end position="382"/>
    </location>
</feature>
<feature type="transmembrane region" description="Helical" evidence="1">
    <location>
        <begin position="217"/>
        <end position="244"/>
    </location>
</feature>
<feature type="transmembrane region" description="Helical" evidence="1">
    <location>
        <begin position="20"/>
        <end position="44"/>
    </location>
</feature>
<dbReference type="AlphaFoldDB" id="A0A089ZGQ8"/>
<dbReference type="OrthoDB" id="71566at2157"/>
<feature type="transmembrane region" description="Helical" evidence="1">
    <location>
        <begin position="319"/>
        <end position="341"/>
    </location>
</feature>
<sequence length="409" mass="44390">MNTIKMETSDYFKVRAESDLSLEVVILLILGVFMFLFGLLLFKINTGELPYTPDSTYGLFLVIVSFQVITMGKTPFGDLRRSWVLVLIGIITAIVGMVACFIPGQLTEMVRILVGILLFAGGISLLLQLLFFEGKARTWIKIPGVLQHLTVACGVVYVITIVLGLITLIPGITSNFQTALFLLIYGISIFYLAWCIQKVARSYPPEKLKSISKEKGGLFKSLQSVSLSLSPAVVIMIGVLLFLLGCLLFPINQGTLPFSSDGELGLLTVILAIQMTTLGETPLGQFKRSVIIIIVGIVFATLGIFSCIVPGILTGVLQILIGALNILGGVILLTMRFVPIIRGRKKHDPETGPPSSTVKKFMVTQTLLNLVAIAFGLSMIMPGMIPNTLVPVILIINGLLLFALAYIIN</sequence>
<keyword evidence="1" id="KW-0472">Membrane</keyword>
<feature type="transmembrane region" description="Helical" evidence="1">
    <location>
        <begin position="290"/>
        <end position="313"/>
    </location>
</feature>
<feature type="transmembrane region" description="Helical" evidence="1">
    <location>
        <begin position="56"/>
        <end position="72"/>
    </location>
</feature>